<proteinExistence type="predicted"/>
<gene>
    <name evidence="1" type="ORF">CR513_06346</name>
</gene>
<organism evidence="1 2">
    <name type="scientific">Mucuna pruriens</name>
    <name type="common">Velvet bean</name>
    <name type="synonym">Dolichos pruriens</name>
    <dbReference type="NCBI Taxonomy" id="157652"/>
    <lineage>
        <taxon>Eukaryota</taxon>
        <taxon>Viridiplantae</taxon>
        <taxon>Streptophyta</taxon>
        <taxon>Embryophyta</taxon>
        <taxon>Tracheophyta</taxon>
        <taxon>Spermatophyta</taxon>
        <taxon>Magnoliopsida</taxon>
        <taxon>eudicotyledons</taxon>
        <taxon>Gunneridae</taxon>
        <taxon>Pentapetalae</taxon>
        <taxon>rosids</taxon>
        <taxon>fabids</taxon>
        <taxon>Fabales</taxon>
        <taxon>Fabaceae</taxon>
        <taxon>Papilionoideae</taxon>
        <taxon>50 kb inversion clade</taxon>
        <taxon>NPAAA clade</taxon>
        <taxon>indigoferoid/millettioid clade</taxon>
        <taxon>Phaseoleae</taxon>
        <taxon>Mucuna</taxon>
    </lineage>
</organism>
<evidence type="ECO:0000313" key="2">
    <source>
        <dbReference type="Proteomes" id="UP000257109"/>
    </source>
</evidence>
<accession>A0A371I2K6</accession>
<dbReference type="EMBL" id="QJKJ01001079">
    <property type="protein sequence ID" value="RDY09291.1"/>
    <property type="molecule type" value="Genomic_DNA"/>
</dbReference>
<name>A0A371I2K6_MUCPR</name>
<reference evidence="1" key="1">
    <citation type="submission" date="2018-05" db="EMBL/GenBank/DDBJ databases">
        <title>Draft genome of Mucuna pruriens seed.</title>
        <authorList>
            <person name="Nnadi N.E."/>
            <person name="Vos R."/>
            <person name="Hasami M.H."/>
            <person name="Devisetty U.K."/>
            <person name="Aguiy J.C."/>
        </authorList>
    </citation>
    <scope>NUCLEOTIDE SEQUENCE [LARGE SCALE GENOMIC DNA]</scope>
    <source>
        <strain evidence="1">JCA_2017</strain>
    </source>
</reference>
<evidence type="ECO:0000313" key="1">
    <source>
        <dbReference type="EMBL" id="RDY09291.1"/>
    </source>
</evidence>
<protein>
    <submittedName>
        <fullName evidence="1">Uncharacterized protein</fullName>
    </submittedName>
</protein>
<comment type="caution">
    <text evidence="1">The sequence shown here is derived from an EMBL/GenBank/DDBJ whole genome shotgun (WGS) entry which is preliminary data.</text>
</comment>
<dbReference type="AlphaFoldDB" id="A0A371I2K6"/>
<dbReference type="Proteomes" id="UP000257109">
    <property type="component" value="Unassembled WGS sequence"/>
</dbReference>
<keyword evidence="2" id="KW-1185">Reference proteome</keyword>
<feature type="non-terminal residue" evidence="1">
    <location>
        <position position="1"/>
    </location>
</feature>
<sequence>MLDSLSRRHALIAMLETKMFYLDCIKELYEDIDFSKTYAMLYLELQTSKLENIGSPRKLRQRSTTYLFRAQHDSTIYNSKRPREVAASASNLLGYSSEARNRKKSIP</sequence>